<dbReference type="InterPro" id="IPR020084">
    <property type="entry name" value="NUDIX_hydrolase_CS"/>
</dbReference>
<proteinExistence type="inferred from homology"/>
<evidence type="ECO:0000256" key="1">
    <source>
        <dbReference type="ARBA" id="ARBA00001946"/>
    </source>
</evidence>
<dbReference type="InterPro" id="IPR015797">
    <property type="entry name" value="NUDIX_hydrolase-like_dom_sf"/>
</dbReference>
<comment type="cofactor">
    <cofactor evidence="1">
        <name>Mg(2+)</name>
        <dbReference type="ChEBI" id="CHEBI:18420"/>
    </cofactor>
</comment>
<keyword evidence="6" id="KW-1185">Reference proteome</keyword>
<dbReference type="PANTHER" id="PTHR43736:SF1">
    <property type="entry name" value="DIHYDRONEOPTERIN TRIPHOSPHATE DIPHOSPHATASE"/>
    <property type="match status" value="1"/>
</dbReference>
<dbReference type="InterPro" id="IPR020476">
    <property type="entry name" value="Nudix_hydrolase"/>
</dbReference>
<comment type="similarity">
    <text evidence="3">Belongs to the Nudix hydrolase family.</text>
</comment>
<evidence type="ECO:0000256" key="3">
    <source>
        <dbReference type="RuleBase" id="RU003476"/>
    </source>
</evidence>
<dbReference type="Proteomes" id="UP000553193">
    <property type="component" value="Unassembled WGS sequence"/>
</dbReference>
<gene>
    <name evidence="5" type="ORF">GGQ83_000852</name>
</gene>
<evidence type="ECO:0000313" key="6">
    <source>
        <dbReference type="Proteomes" id="UP000553193"/>
    </source>
</evidence>
<dbReference type="InterPro" id="IPR000086">
    <property type="entry name" value="NUDIX_hydrolase_dom"/>
</dbReference>
<evidence type="ECO:0000313" key="5">
    <source>
        <dbReference type="EMBL" id="MBB3897426.1"/>
    </source>
</evidence>
<comment type="caution">
    <text evidence="5">The sequence shown here is derived from an EMBL/GenBank/DDBJ whole genome shotgun (WGS) entry which is preliminary data.</text>
</comment>
<dbReference type="AlphaFoldDB" id="A0A840AA88"/>
<keyword evidence="2 3" id="KW-0378">Hydrolase</keyword>
<dbReference type="Pfam" id="PF00293">
    <property type="entry name" value="NUDIX"/>
    <property type="match status" value="1"/>
</dbReference>
<accession>A0A840AA88</accession>
<evidence type="ECO:0000259" key="4">
    <source>
        <dbReference type="PROSITE" id="PS51462"/>
    </source>
</evidence>
<dbReference type="Gene3D" id="3.90.79.10">
    <property type="entry name" value="Nucleoside Triphosphate Pyrophosphohydrolase"/>
    <property type="match status" value="1"/>
</dbReference>
<evidence type="ECO:0000256" key="2">
    <source>
        <dbReference type="ARBA" id="ARBA00022801"/>
    </source>
</evidence>
<dbReference type="SUPFAM" id="SSF55811">
    <property type="entry name" value="Nudix"/>
    <property type="match status" value="1"/>
</dbReference>
<dbReference type="EMBL" id="JACIDJ010000001">
    <property type="protein sequence ID" value="MBB3897426.1"/>
    <property type="molecule type" value="Genomic_DNA"/>
</dbReference>
<protein>
    <submittedName>
        <fullName evidence="5">ADP-ribose pyrophosphatase YjhB (NUDIX family)</fullName>
    </submittedName>
</protein>
<feature type="domain" description="Nudix hydrolase" evidence="4">
    <location>
        <begin position="6"/>
        <end position="140"/>
    </location>
</feature>
<dbReference type="CDD" id="cd04673">
    <property type="entry name" value="NUDIX_ADPRase"/>
    <property type="match status" value="1"/>
</dbReference>
<dbReference type="RefSeq" id="WP_184382344.1">
    <property type="nucleotide sequence ID" value="NZ_JACIDJ010000001.1"/>
</dbReference>
<name>A0A840AA88_9PROT</name>
<dbReference type="PANTHER" id="PTHR43736">
    <property type="entry name" value="ADP-RIBOSE PYROPHOSPHATASE"/>
    <property type="match status" value="1"/>
</dbReference>
<dbReference type="PROSITE" id="PS51462">
    <property type="entry name" value="NUDIX"/>
    <property type="match status" value="1"/>
</dbReference>
<sequence length="151" mass="16473">MSREYPDRPWIGIGVIAFRGDEVLLVRRGKPPRLGSWSLPGGAQHLGETVQEAARRELLEETGIEVGPLLLADVVDAVTHDDAGAVRYHYTIVDFCGEWAGGEARPGDDVDAVAWARPEALDAYALTREAQAVIALARLRMQAEAADSRLR</sequence>
<dbReference type="GO" id="GO:0016787">
    <property type="term" value="F:hydrolase activity"/>
    <property type="evidence" value="ECO:0007669"/>
    <property type="project" value="UniProtKB-KW"/>
</dbReference>
<dbReference type="PRINTS" id="PR00502">
    <property type="entry name" value="NUDIXFAMILY"/>
</dbReference>
<organism evidence="5 6">
    <name type="scientific">Roseococcus suduntuyensis</name>
    <dbReference type="NCBI Taxonomy" id="455361"/>
    <lineage>
        <taxon>Bacteria</taxon>
        <taxon>Pseudomonadati</taxon>
        <taxon>Pseudomonadota</taxon>
        <taxon>Alphaproteobacteria</taxon>
        <taxon>Acetobacterales</taxon>
        <taxon>Roseomonadaceae</taxon>
        <taxon>Roseococcus</taxon>
    </lineage>
</organism>
<reference evidence="5 6" key="1">
    <citation type="submission" date="2020-08" db="EMBL/GenBank/DDBJ databases">
        <title>Genomic Encyclopedia of Type Strains, Phase IV (KMG-IV): sequencing the most valuable type-strain genomes for metagenomic binning, comparative biology and taxonomic classification.</title>
        <authorList>
            <person name="Goeker M."/>
        </authorList>
    </citation>
    <scope>NUCLEOTIDE SEQUENCE [LARGE SCALE GENOMIC DNA]</scope>
    <source>
        <strain evidence="5 6">DSM 19979</strain>
    </source>
</reference>
<dbReference type="PROSITE" id="PS00893">
    <property type="entry name" value="NUDIX_BOX"/>
    <property type="match status" value="1"/>
</dbReference>